<comment type="caution">
    <text evidence="3">The sequence shown here is derived from an EMBL/GenBank/DDBJ whole genome shotgun (WGS) entry which is preliminary data.</text>
</comment>
<dbReference type="Gene3D" id="3.30.505.10">
    <property type="entry name" value="SH2 domain"/>
    <property type="match status" value="1"/>
</dbReference>
<proteinExistence type="predicted"/>
<feature type="region of interest" description="Disordered" evidence="1">
    <location>
        <begin position="131"/>
        <end position="168"/>
    </location>
</feature>
<evidence type="ECO:0000313" key="4">
    <source>
        <dbReference type="Proteomes" id="UP001626550"/>
    </source>
</evidence>
<gene>
    <name evidence="3" type="primary">SOCS7_2</name>
    <name evidence="3" type="ORF">Ciccas_001710</name>
</gene>
<dbReference type="Proteomes" id="UP001626550">
    <property type="component" value="Unassembled WGS sequence"/>
</dbReference>
<evidence type="ECO:0000256" key="1">
    <source>
        <dbReference type="SAM" id="MobiDB-lite"/>
    </source>
</evidence>
<keyword evidence="4" id="KW-1185">Reference proteome</keyword>
<accession>A0ABD2QJ91</accession>
<dbReference type="InterPro" id="IPR036860">
    <property type="entry name" value="SH2_dom_sf"/>
</dbReference>
<protein>
    <submittedName>
        <fullName evidence="3">Suppressor of cytokine signaling 7</fullName>
    </submittedName>
</protein>
<dbReference type="Pfam" id="PF07525">
    <property type="entry name" value="SOCS_box"/>
    <property type="match status" value="1"/>
</dbReference>
<dbReference type="AlphaFoldDB" id="A0ABD2QJ91"/>
<feature type="compositionally biased region" description="Basic and acidic residues" evidence="1">
    <location>
        <begin position="152"/>
        <end position="162"/>
    </location>
</feature>
<sequence>MYNFVMQPSNVSGRTIVEFIERAVRYNEAGSYHFFIQSANVGTPAISVALSHPLSRKQIVPKLKHLCRLELRHRLNTSDLDHLRIPNDLRVYLSEPQYFVDSVPEMAERLRDLPALPFTYHYISSNRFSSSNTSRMLERKESSSHTPVSAAEDNRDTPRNRSDNNSLQ</sequence>
<evidence type="ECO:0000259" key="2">
    <source>
        <dbReference type="PROSITE" id="PS50225"/>
    </source>
</evidence>
<name>A0ABD2QJ91_9PLAT</name>
<feature type="domain" description="SOCS box" evidence="2">
    <location>
        <begin position="49"/>
        <end position="99"/>
    </location>
</feature>
<evidence type="ECO:0000313" key="3">
    <source>
        <dbReference type="EMBL" id="KAL3319606.1"/>
    </source>
</evidence>
<reference evidence="3 4" key="1">
    <citation type="submission" date="2024-11" db="EMBL/GenBank/DDBJ databases">
        <title>Adaptive evolution of stress response genes in parasites aligns with host niche diversity.</title>
        <authorList>
            <person name="Hahn C."/>
            <person name="Resl P."/>
        </authorList>
    </citation>
    <scope>NUCLEOTIDE SEQUENCE [LARGE SCALE GENOMIC DNA]</scope>
    <source>
        <strain evidence="3">EGGRZ-B1_66</strain>
        <tissue evidence="3">Body</tissue>
    </source>
</reference>
<dbReference type="InterPro" id="IPR036036">
    <property type="entry name" value="SOCS_box-like_dom_sf"/>
</dbReference>
<organism evidence="3 4">
    <name type="scientific">Cichlidogyrus casuarinus</name>
    <dbReference type="NCBI Taxonomy" id="1844966"/>
    <lineage>
        <taxon>Eukaryota</taxon>
        <taxon>Metazoa</taxon>
        <taxon>Spiralia</taxon>
        <taxon>Lophotrochozoa</taxon>
        <taxon>Platyhelminthes</taxon>
        <taxon>Monogenea</taxon>
        <taxon>Monopisthocotylea</taxon>
        <taxon>Dactylogyridea</taxon>
        <taxon>Ancyrocephalidae</taxon>
        <taxon>Cichlidogyrus</taxon>
    </lineage>
</organism>
<dbReference type="SUPFAM" id="SSF158235">
    <property type="entry name" value="SOCS box-like"/>
    <property type="match status" value="1"/>
</dbReference>
<dbReference type="PROSITE" id="PS50225">
    <property type="entry name" value="SOCS"/>
    <property type="match status" value="1"/>
</dbReference>
<dbReference type="EMBL" id="JBJKFK010000119">
    <property type="protein sequence ID" value="KAL3319606.1"/>
    <property type="molecule type" value="Genomic_DNA"/>
</dbReference>
<dbReference type="InterPro" id="IPR001496">
    <property type="entry name" value="SOCS_box"/>
</dbReference>